<dbReference type="AlphaFoldDB" id="A0A0L0EQ75"/>
<feature type="domain" description="SnoaL-like" evidence="1">
    <location>
        <begin position="45"/>
        <end position="147"/>
    </location>
</feature>
<organism evidence="2 3">
    <name type="scientific">Pseudoalteromonas rubra</name>
    <dbReference type="NCBI Taxonomy" id="43658"/>
    <lineage>
        <taxon>Bacteria</taxon>
        <taxon>Pseudomonadati</taxon>
        <taxon>Pseudomonadota</taxon>
        <taxon>Gammaproteobacteria</taxon>
        <taxon>Alteromonadales</taxon>
        <taxon>Pseudoalteromonadaceae</taxon>
        <taxon>Pseudoalteromonas</taxon>
    </lineage>
</organism>
<evidence type="ECO:0000259" key="1">
    <source>
        <dbReference type="Pfam" id="PF12680"/>
    </source>
</evidence>
<evidence type="ECO:0000313" key="2">
    <source>
        <dbReference type="EMBL" id="KNC66632.1"/>
    </source>
</evidence>
<dbReference type="OrthoDB" id="9797498at2"/>
<sequence>MKYLFVLIGLVYSVIGSANPALDEQASDYQLAKTEQELAAEAVVDKLILAYNAQNIRKFIELYAEDVEFYMYPQTLMFTGKEKLIERYGLMFKKMHCLKATSIKRITHGSIVIDHETSEICSKEAGVVDKRSEFVTSYQIENGKIKKVVFFVKCENRQGYAQCFSGT</sequence>
<dbReference type="PATRIC" id="fig|43658.6.peg.1828"/>
<dbReference type="Pfam" id="PF12680">
    <property type="entry name" value="SnoaL_2"/>
    <property type="match status" value="1"/>
</dbReference>
<dbReference type="InterPro" id="IPR037401">
    <property type="entry name" value="SnoaL-like"/>
</dbReference>
<dbReference type="EMBL" id="LFZX01000131">
    <property type="protein sequence ID" value="KNC66632.1"/>
    <property type="molecule type" value="Genomic_DNA"/>
</dbReference>
<name>A0A0L0EQ75_9GAMM</name>
<dbReference type="SUPFAM" id="SSF54427">
    <property type="entry name" value="NTF2-like"/>
    <property type="match status" value="1"/>
</dbReference>
<reference evidence="3" key="1">
    <citation type="submission" date="2015-07" db="EMBL/GenBank/DDBJ databases">
        <title>Draft genome sequence of a Pseudoalteromonas rubra strain, OCN096, isolated from Kaneohe Bay, Oahu, Hawaii.</title>
        <authorList>
            <person name="Beurmann S."/>
            <person name="Ushijima B."/>
            <person name="Belcaid M."/>
            <person name="Callahan S.M."/>
            <person name="Aeby G.S."/>
        </authorList>
    </citation>
    <scope>NUCLEOTIDE SEQUENCE [LARGE SCALE GENOMIC DNA]</scope>
    <source>
        <strain evidence="3">OCN096</strain>
    </source>
</reference>
<evidence type="ECO:0000313" key="3">
    <source>
        <dbReference type="Proteomes" id="UP000036850"/>
    </source>
</evidence>
<proteinExistence type="predicted"/>
<dbReference type="InterPro" id="IPR032710">
    <property type="entry name" value="NTF2-like_dom_sf"/>
</dbReference>
<accession>A0A0L0EQ75</accession>
<dbReference type="Gene3D" id="3.10.450.50">
    <property type="match status" value="1"/>
</dbReference>
<protein>
    <recommendedName>
        <fullName evidence="1">SnoaL-like domain-containing protein</fullName>
    </recommendedName>
</protein>
<gene>
    <name evidence="2" type="ORF">AC626_15715</name>
</gene>
<dbReference type="Proteomes" id="UP000036850">
    <property type="component" value="Unassembled WGS sequence"/>
</dbReference>
<comment type="caution">
    <text evidence="2">The sequence shown here is derived from an EMBL/GenBank/DDBJ whole genome shotgun (WGS) entry which is preliminary data.</text>
</comment>